<feature type="non-terminal residue" evidence="3">
    <location>
        <position position="653"/>
    </location>
</feature>
<feature type="compositionally biased region" description="Basic and acidic residues" evidence="2">
    <location>
        <begin position="338"/>
        <end position="356"/>
    </location>
</feature>
<feature type="region of interest" description="Disordered" evidence="2">
    <location>
        <begin position="330"/>
        <end position="356"/>
    </location>
</feature>
<feature type="region of interest" description="Disordered" evidence="2">
    <location>
        <begin position="621"/>
        <end position="653"/>
    </location>
</feature>
<dbReference type="PANTHER" id="PTHR43696:SF9">
    <property type="entry name" value="COILED-COIL DOMAIN-CONTAINING PROTEIN 157"/>
    <property type="match status" value="1"/>
</dbReference>
<evidence type="ECO:0000313" key="3">
    <source>
        <dbReference type="EMBL" id="NWU01988.1"/>
    </source>
</evidence>
<evidence type="ECO:0000313" key="4">
    <source>
        <dbReference type="Proteomes" id="UP000524542"/>
    </source>
</evidence>
<name>A0A7K5TC97_9FRIN</name>
<feature type="region of interest" description="Disordered" evidence="2">
    <location>
        <begin position="148"/>
        <end position="222"/>
    </location>
</feature>
<evidence type="ECO:0000256" key="2">
    <source>
        <dbReference type="SAM" id="MobiDB-lite"/>
    </source>
</evidence>
<keyword evidence="4" id="KW-1185">Reference proteome</keyword>
<reference evidence="3 4" key="1">
    <citation type="submission" date="2019-09" db="EMBL/GenBank/DDBJ databases">
        <title>Bird 10,000 Genomes (B10K) Project - Family phase.</title>
        <authorList>
            <person name="Zhang G."/>
        </authorList>
    </citation>
    <scope>NUCLEOTIDE SEQUENCE [LARGE SCALE GENOMIC DNA]</scope>
    <source>
        <strain evidence="3">B10K-DU-012-38</strain>
        <tissue evidence="3">Muscle</tissue>
    </source>
</reference>
<gene>
    <name evidence="3" type="primary">Ccdc157</name>
    <name evidence="3" type="ORF">UROPYL_R05270</name>
</gene>
<feature type="non-terminal residue" evidence="3">
    <location>
        <position position="1"/>
    </location>
</feature>
<feature type="coiled-coil region" evidence="1">
    <location>
        <begin position="403"/>
        <end position="518"/>
    </location>
</feature>
<dbReference type="AlphaFoldDB" id="A0A7K5TC97"/>
<keyword evidence="1" id="KW-0175">Coiled coil</keyword>
<dbReference type="InterPro" id="IPR029681">
    <property type="entry name" value="CCDC157"/>
</dbReference>
<feature type="coiled-coil region" evidence="1">
    <location>
        <begin position="543"/>
        <end position="580"/>
    </location>
</feature>
<comment type="caution">
    <text evidence="3">The sequence shown here is derived from an EMBL/GenBank/DDBJ whole genome shotgun (WGS) entry which is preliminary data.</text>
</comment>
<proteinExistence type="predicted"/>
<dbReference type="PANTHER" id="PTHR43696">
    <property type="entry name" value="COILED-COIL DOMAIN-CONTAINING PROTEIN 157"/>
    <property type="match status" value="1"/>
</dbReference>
<dbReference type="Proteomes" id="UP000524542">
    <property type="component" value="Unassembled WGS sequence"/>
</dbReference>
<feature type="compositionally biased region" description="Polar residues" evidence="2">
    <location>
        <begin position="187"/>
        <end position="218"/>
    </location>
</feature>
<evidence type="ECO:0000256" key="1">
    <source>
        <dbReference type="SAM" id="Coils"/>
    </source>
</evidence>
<organism evidence="3 4">
    <name type="scientific">Urocynchramus pylzowi</name>
    <dbReference type="NCBI Taxonomy" id="571890"/>
    <lineage>
        <taxon>Eukaryota</taxon>
        <taxon>Metazoa</taxon>
        <taxon>Chordata</taxon>
        <taxon>Craniata</taxon>
        <taxon>Vertebrata</taxon>
        <taxon>Euteleostomi</taxon>
        <taxon>Archelosauria</taxon>
        <taxon>Archosauria</taxon>
        <taxon>Dinosauria</taxon>
        <taxon>Saurischia</taxon>
        <taxon>Theropoda</taxon>
        <taxon>Coelurosauria</taxon>
        <taxon>Aves</taxon>
        <taxon>Neognathae</taxon>
        <taxon>Neoaves</taxon>
        <taxon>Telluraves</taxon>
        <taxon>Australaves</taxon>
        <taxon>Passeriformes</taxon>
        <taxon>Passeroidea</taxon>
        <taxon>Fringillidae</taxon>
        <taxon>Urocynchramus</taxon>
    </lineage>
</organism>
<accession>A0A7K5TC97</accession>
<sequence length="653" mass="72315">MAHLLGHRGCMESLRADLRDLQAAIADVCSRAGAVRFPSWKFPDKVSCELDMAVLLQRYRHSDGEPEFSQHAHVVLLELLIDRLLLLLQSFTGYAESVLSGRAVPPPRGAGPGMSAGLTARTFWSTMLKLGAFCQQLRHQEKDCRWEIPTQQSSPPSDPQAGKHQKEHQKCFLPDVLEPGTPPEAAQPTSVCPNPSGQPRASPSLAQSTRSVPTQTPGSPLGSCDTCSSAQASLHEVGRAITSICQSQSIPSALSKFQEVLQDSSGRRNLSATDMSYWASEQSKDLSRISKHLQGLLQQLNPLKAELEEMGKQKEKLQKQVEDFSRKLQAEKNTQAEQQKKAEQSLKAKEKEHSEAVARLEQDKDDLQRGTELLAHGGCVFPELSKATLLEELRTTMVARSQVLELEEKVQVLTGQRDRLEQELSASSLQLEKEKVRVESVLRREESLQAKQRTLLQQLDSLDREHEELQASLGEAEEDKAWLAEQLEQSQEQSGKQLQAQQANTSRLEEQAQELRERERLLVLFPDLHIPTETQFESSGNFTEDMKSQLEANKIRIEVLEQENAQLEALLAKVKAAAEQGVLKLIPQAQLGPQLHREASRQDMGAAGRSAGWCSTAAAGTSVGTAPWARQPDTRPRSRPRWKPGAVPGPASC</sequence>
<protein>
    <submittedName>
        <fullName evidence="3">CC157 protein</fullName>
    </submittedName>
</protein>
<dbReference type="EMBL" id="VZRH01006785">
    <property type="protein sequence ID" value="NWU01988.1"/>
    <property type="molecule type" value="Genomic_DNA"/>
</dbReference>